<dbReference type="Proteomes" id="UP000886998">
    <property type="component" value="Unassembled WGS sequence"/>
</dbReference>
<evidence type="ECO:0000313" key="2">
    <source>
        <dbReference type="EMBL" id="GFS43915.1"/>
    </source>
</evidence>
<keyword evidence="3" id="KW-1185">Reference proteome</keyword>
<reference evidence="2" key="1">
    <citation type="submission" date="2020-08" db="EMBL/GenBank/DDBJ databases">
        <title>Multicomponent nature underlies the extraordinary mechanical properties of spider dragline silk.</title>
        <authorList>
            <person name="Kono N."/>
            <person name="Nakamura H."/>
            <person name="Mori M."/>
            <person name="Yoshida Y."/>
            <person name="Ohtoshi R."/>
            <person name="Malay A.D."/>
            <person name="Moran D.A.P."/>
            <person name="Tomita M."/>
            <person name="Numata K."/>
            <person name="Arakawa K."/>
        </authorList>
    </citation>
    <scope>NUCLEOTIDE SEQUENCE</scope>
</reference>
<sequence length="104" mass="11999">MGRFYCCTLLLIFYNHVKMPFSYEMNCCCDSNHCWCVLCWSEILHSCYISQNYAHKIYFSCSNEPKTICSQVYGSSKCYAGATAAVRFLEQIWLIRGCIIGKAD</sequence>
<dbReference type="EMBL" id="BMAV01025713">
    <property type="protein sequence ID" value="GFS43915.1"/>
    <property type="molecule type" value="Genomic_DNA"/>
</dbReference>
<keyword evidence="1" id="KW-0732">Signal</keyword>
<accession>A0A8X6JMF2</accession>
<dbReference type="AlphaFoldDB" id="A0A8X6JMF2"/>
<proteinExistence type="predicted"/>
<protein>
    <recommendedName>
        <fullName evidence="4">Secreted protein</fullName>
    </recommendedName>
</protein>
<comment type="caution">
    <text evidence="2">The sequence shown here is derived from an EMBL/GenBank/DDBJ whole genome shotgun (WGS) entry which is preliminary data.</text>
</comment>
<feature type="chain" id="PRO_5036491720" description="Secreted protein" evidence="1">
    <location>
        <begin position="23"/>
        <end position="104"/>
    </location>
</feature>
<evidence type="ECO:0008006" key="4">
    <source>
        <dbReference type="Google" id="ProtNLM"/>
    </source>
</evidence>
<evidence type="ECO:0000256" key="1">
    <source>
        <dbReference type="SAM" id="SignalP"/>
    </source>
</evidence>
<gene>
    <name evidence="2" type="ORF">TNIN_423091</name>
</gene>
<evidence type="ECO:0000313" key="3">
    <source>
        <dbReference type="Proteomes" id="UP000886998"/>
    </source>
</evidence>
<name>A0A8X6JMF2_9ARAC</name>
<organism evidence="2 3">
    <name type="scientific">Trichonephila inaurata madagascariensis</name>
    <dbReference type="NCBI Taxonomy" id="2747483"/>
    <lineage>
        <taxon>Eukaryota</taxon>
        <taxon>Metazoa</taxon>
        <taxon>Ecdysozoa</taxon>
        <taxon>Arthropoda</taxon>
        <taxon>Chelicerata</taxon>
        <taxon>Arachnida</taxon>
        <taxon>Araneae</taxon>
        <taxon>Araneomorphae</taxon>
        <taxon>Entelegynae</taxon>
        <taxon>Araneoidea</taxon>
        <taxon>Nephilidae</taxon>
        <taxon>Trichonephila</taxon>
        <taxon>Trichonephila inaurata</taxon>
    </lineage>
</organism>
<feature type="signal peptide" evidence="1">
    <location>
        <begin position="1"/>
        <end position="22"/>
    </location>
</feature>